<proteinExistence type="predicted"/>
<accession>A0A4R8C447</accession>
<dbReference type="AlphaFoldDB" id="A0A4R8C447"/>
<gene>
    <name evidence="2" type="ORF">EV653_4654</name>
</gene>
<sequence length="83" mass="9363">MPVEPSDLPPTTTTPATEPVTKKAPSKKTHRSERAEDWAHTRVGDPWPCDICGHNAFMRDPYTGRPCHLICAKTQAHERGEQW</sequence>
<organism evidence="2 3">
    <name type="scientific">Kribbella pratensis</name>
    <dbReference type="NCBI Taxonomy" id="2512112"/>
    <lineage>
        <taxon>Bacteria</taxon>
        <taxon>Bacillati</taxon>
        <taxon>Actinomycetota</taxon>
        <taxon>Actinomycetes</taxon>
        <taxon>Propionibacteriales</taxon>
        <taxon>Kribbellaceae</taxon>
        <taxon>Kribbella</taxon>
    </lineage>
</organism>
<reference evidence="2 3" key="1">
    <citation type="submission" date="2019-03" db="EMBL/GenBank/DDBJ databases">
        <title>Genomic Encyclopedia of Type Strains, Phase III (KMG-III): the genomes of soil and plant-associated and newly described type strains.</title>
        <authorList>
            <person name="Whitman W."/>
        </authorList>
    </citation>
    <scope>NUCLEOTIDE SEQUENCE [LARGE SCALE GENOMIC DNA]</scope>
    <source>
        <strain evidence="2 3">VKM Ac-2573</strain>
    </source>
</reference>
<keyword evidence="3" id="KW-1185">Reference proteome</keyword>
<comment type="caution">
    <text evidence="2">The sequence shown here is derived from an EMBL/GenBank/DDBJ whole genome shotgun (WGS) entry which is preliminary data.</text>
</comment>
<feature type="region of interest" description="Disordered" evidence="1">
    <location>
        <begin position="1"/>
        <end position="39"/>
    </location>
</feature>
<feature type="compositionally biased region" description="Low complexity" evidence="1">
    <location>
        <begin position="9"/>
        <end position="23"/>
    </location>
</feature>
<evidence type="ECO:0000256" key="1">
    <source>
        <dbReference type="SAM" id="MobiDB-lite"/>
    </source>
</evidence>
<evidence type="ECO:0000313" key="2">
    <source>
        <dbReference type="EMBL" id="TDW70599.1"/>
    </source>
</evidence>
<name>A0A4R8C447_9ACTN</name>
<evidence type="ECO:0000313" key="3">
    <source>
        <dbReference type="Proteomes" id="UP000295146"/>
    </source>
</evidence>
<dbReference type="Proteomes" id="UP000295146">
    <property type="component" value="Unassembled WGS sequence"/>
</dbReference>
<dbReference type="EMBL" id="SODP01000002">
    <property type="protein sequence ID" value="TDW70599.1"/>
    <property type="molecule type" value="Genomic_DNA"/>
</dbReference>
<protein>
    <submittedName>
        <fullName evidence="2">Uncharacterized protein</fullName>
    </submittedName>
</protein>